<dbReference type="Proteomes" id="UP000029738">
    <property type="component" value="Unassembled WGS sequence"/>
</dbReference>
<protein>
    <submittedName>
        <fullName evidence="1">Uncharacterized protein</fullName>
    </submittedName>
</protein>
<reference evidence="1" key="2">
    <citation type="submission" date="2019-11" db="EMBL/GenBank/DDBJ databases">
        <title>Improved Assembly of Tolypothrix boutellei genome.</title>
        <authorList>
            <person name="Sarangi A.N."/>
            <person name="Mukherjee M."/>
            <person name="Ghosh S."/>
            <person name="Singh D."/>
            <person name="Das A."/>
            <person name="Kant S."/>
            <person name="Prusty A."/>
            <person name="Tripathy S."/>
        </authorList>
    </citation>
    <scope>NUCLEOTIDE SEQUENCE</scope>
    <source>
        <strain evidence="1">VB521301</strain>
    </source>
</reference>
<sequence>MTRLRGPIVCLGVDISLPHWAEFFVLFLEHTPEARVEESVRFVFMEFPLLNST</sequence>
<comment type="caution">
    <text evidence="1">The sequence shown here is derived from an EMBL/GenBank/DDBJ whole genome shotgun (WGS) entry which is preliminary data.</text>
</comment>
<dbReference type="EMBL" id="JHEG04000001">
    <property type="protein sequence ID" value="KAF3888385.1"/>
    <property type="molecule type" value="Genomic_DNA"/>
</dbReference>
<evidence type="ECO:0000313" key="2">
    <source>
        <dbReference type="Proteomes" id="UP000029738"/>
    </source>
</evidence>
<evidence type="ECO:0000313" key="1">
    <source>
        <dbReference type="EMBL" id="KAF3888385.1"/>
    </source>
</evidence>
<dbReference type="RefSeq" id="WP_162002280.1">
    <property type="nucleotide sequence ID" value="NZ_JHEG04000001.1"/>
</dbReference>
<name>A0A8S9T7K5_9CYAN</name>
<reference evidence="1" key="1">
    <citation type="journal article" date="2015" name="Genome Announc.">
        <title>Draft Genome Sequence of Tolypothrix boutellei Strain VB521301.</title>
        <authorList>
            <person name="Chandrababunaidu M.M."/>
            <person name="Singh D."/>
            <person name="Sen D."/>
            <person name="Bhan S."/>
            <person name="Das S."/>
            <person name="Gupta A."/>
            <person name="Adhikary S.P."/>
            <person name="Tripathy S."/>
        </authorList>
    </citation>
    <scope>NUCLEOTIDE SEQUENCE</scope>
    <source>
        <strain evidence="1">VB521301</strain>
    </source>
</reference>
<gene>
    <name evidence="1" type="ORF">DA73_0400025015</name>
</gene>
<accession>A0A8S9T7K5</accession>
<dbReference type="AlphaFoldDB" id="A0A8S9T7K5"/>
<proteinExistence type="predicted"/>
<organism evidence="1 2">
    <name type="scientific">Tolypothrix bouteillei VB521301</name>
    <dbReference type="NCBI Taxonomy" id="1479485"/>
    <lineage>
        <taxon>Bacteria</taxon>
        <taxon>Bacillati</taxon>
        <taxon>Cyanobacteriota</taxon>
        <taxon>Cyanophyceae</taxon>
        <taxon>Nostocales</taxon>
        <taxon>Tolypothrichaceae</taxon>
        <taxon>Tolypothrix</taxon>
    </lineage>
</organism>
<keyword evidence="2" id="KW-1185">Reference proteome</keyword>